<dbReference type="Proteomes" id="UP000242141">
    <property type="component" value="Unassembled WGS sequence"/>
</dbReference>
<dbReference type="AlphaFoldDB" id="A0A0G7ZLP8"/>
<organism evidence="1 2">
    <name type="scientific">Candidatus Hepatoplasma crinochetorum</name>
    <dbReference type="NCBI Taxonomy" id="295596"/>
    <lineage>
        <taxon>Bacteria</taxon>
        <taxon>Bacillati</taxon>
        <taxon>Mycoplasmatota</taxon>
        <taxon>Mollicutes</taxon>
        <taxon>Candidatus Hepatoplasmataceae</taxon>
        <taxon>Candidatus Hepatoplasma</taxon>
    </lineage>
</organism>
<sequence length="157" mass="18905">MKNKEILNELNQMDVKNIHSSSPINEILKPKSRQDLRITDRMFIEGKINDQIENIEKMYQLISKILINKTQIDVLFKIFDDHKDKDFSDFYKNQTYEKISKKLTLLKTKVKIFEKELEEKANEEYEAKLNIYLGVKVRDMVKKIDQKYQDSYKIKHQ</sequence>
<evidence type="ECO:0000313" key="2">
    <source>
        <dbReference type="Proteomes" id="UP000242141"/>
    </source>
</evidence>
<accession>A0A0G7ZLP8</accession>
<reference evidence="2" key="1">
    <citation type="submission" date="2015-05" db="EMBL/GenBank/DDBJ databases">
        <authorList>
            <person name="Collingro A."/>
        </authorList>
    </citation>
    <scope>NUCLEOTIDE SEQUENCE [LARGE SCALE GENOMIC DNA]</scope>
    <source>
        <strain evidence="2">Ps</strain>
    </source>
</reference>
<dbReference type="EMBL" id="CWGI01000001">
    <property type="protein sequence ID" value="CRX37075.1"/>
    <property type="molecule type" value="Genomic_DNA"/>
</dbReference>
<gene>
    <name evidence="1" type="ORF">HEPPS_02800</name>
</gene>
<protein>
    <submittedName>
        <fullName evidence="1">Uncharacterized protein</fullName>
    </submittedName>
</protein>
<evidence type="ECO:0000313" key="1">
    <source>
        <dbReference type="EMBL" id="CRX37075.1"/>
    </source>
</evidence>
<keyword evidence="2" id="KW-1185">Reference proteome</keyword>
<name>A0A0G7ZLP8_9MOLU</name>
<proteinExistence type="predicted"/>